<dbReference type="AlphaFoldDB" id="A0A2L0F1G5"/>
<dbReference type="OrthoDB" id="5511309at2"/>
<feature type="compositionally biased region" description="Low complexity" evidence="1">
    <location>
        <begin position="240"/>
        <end position="251"/>
    </location>
</feature>
<feature type="region of interest" description="Disordered" evidence="1">
    <location>
        <begin position="1"/>
        <end position="27"/>
    </location>
</feature>
<organism evidence="2 3">
    <name type="scientific">Sorangium cellulosum</name>
    <name type="common">Polyangium cellulosum</name>
    <dbReference type="NCBI Taxonomy" id="56"/>
    <lineage>
        <taxon>Bacteria</taxon>
        <taxon>Pseudomonadati</taxon>
        <taxon>Myxococcota</taxon>
        <taxon>Polyangia</taxon>
        <taxon>Polyangiales</taxon>
        <taxon>Polyangiaceae</taxon>
        <taxon>Sorangium</taxon>
    </lineage>
</organism>
<evidence type="ECO:0000313" key="3">
    <source>
        <dbReference type="Proteomes" id="UP000238348"/>
    </source>
</evidence>
<dbReference type="RefSeq" id="WP_159397581.1">
    <property type="nucleotide sequence ID" value="NZ_CP012673.1"/>
</dbReference>
<evidence type="ECO:0000256" key="1">
    <source>
        <dbReference type="SAM" id="MobiDB-lite"/>
    </source>
</evidence>
<protein>
    <submittedName>
        <fullName evidence="2">Uncharacterized protein</fullName>
    </submittedName>
</protein>
<feature type="region of interest" description="Disordered" evidence="1">
    <location>
        <begin position="240"/>
        <end position="285"/>
    </location>
</feature>
<sequence length="285" mass="30964">MSPEPKRMNDLLSEAKPTLLELPSDSLERPRVSRERALQLTAALRQEFAPLVPLLADELSPAKAKKRKADLDALEPRALVFYAADLAVEAPWTSTQKERRAALARKVREHDELLSSWAVPLFRKNDEASAVVADIQRGKGIRDDAEDTVRLVALFRKHWPAAKGQTPIKESYLDEAEADATELLGLLDVGETSAKGSPRDLRQRAYTHWLTAYLEVFHLGRYLQRHDPAAAERFPAVAAERGAAAPQVAPAPTTPAVPAPPAVPASPEPPAPPAGDGDSDGAVPI</sequence>
<name>A0A2L0F1G5_SORCE</name>
<evidence type="ECO:0000313" key="2">
    <source>
        <dbReference type="EMBL" id="AUX45377.1"/>
    </source>
</evidence>
<dbReference type="Proteomes" id="UP000238348">
    <property type="component" value="Chromosome"/>
</dbReference>
<feature type="compositionally biased region" description="Pro residues" evidence="1">
    <location>
        <begin position="252"/>
        <end position="273"/>
    </location>
</feature>
<proteinExistence type="predicted"/>
<dbReference type="EMBL" id="CP012673">
    <property type="protein sequence ID" value="AUX45377.1"/>
    <property type="molecule type" value="Genomic_DNA"/>
</dbReference>
<reference evidence="2 3" key="1">
    <citation type="submission" date="2015-09" db="EMBL/GenBank/DDBJ databases">
        <title>Sorangium comparison.</title>
        <authorList>
            <person name="Zaburannyi N."/>
            <person name="Bunk B."/>
            <person name="Overmann J."/>
            <person name="Mueller R."/>
        </authorList>
    </citation>
    <scope>NUCLEOTIDE SEQUENCE [LARGE SCALE GENOMIC DNA]</scope>
    <source>
        <strain evidence="2 3">So ce26</strain>
    </source>
</reference>
<gene>
    <name evidence="2" type="ORF">SOCE26_068590</name>
</gene>
<accession>A0A2L0F1G5</accession>
<feature type="compositionally biased region" description="Low complexity" evidence="1">
    <location>
        <begin position="274"/>
        <end position="285"/>
    </location>
</feature>